<dbReference type="InterPro" id="IPR027377">
    <property type="entry name" value="ZAR1/RTP1-5-like_Znf-3CxxC"/>
</dbReference>
<evidence type="ECO:0000256" key="2">
    <source>
        <dbReference type="SAM" id="MobiDB-lite"/>
    </source>
</evidence>
<dbReference type="InterPro" id="IPR018972">
    <property type="entry name" value="Sas10_C_dom"/>
</dbReference>
<proteinExistence type="predicted"/>
<dbReference type="InParanoid" id="T1I174"/>
<reference evidence="4" key="1">
    <citation type="submission" date="2015-05" db="UniProtKB">
        <authorList>
            <consortium name="EnsemblMetazoa"/>
        </authorList>
    </citation>
    <scope>IDENTIFICATION</scope>
</reference>
<dbReference type="InterPro" id="IPR025724">
    <property type="entry name" value="GAG-pre-integrase_dom"/>
</dbReference>
<keyword evidence="5" id="KW-1185">Reference proteome</keyword>
<dbReference type="InterPro" id="IPR033446">
    <property type="entry name" value="ZCCHC24_Znf-3CxxC"/>
</dbReference>
<dbReference type="EMBL" id="ACPB03016562">
    <property type="status" value="NOT_ANNOTATED_CDS"/>
    <property type="molecule type" value="Genomic_DNA"/>
</dbReference>
<dbReference type="Pfam" id="PF17180">
    <property type="entry name" value="Zn_ribbon_3CxxC_2"/>
    <property type="match status" value="1"/>
</dbReference>
<accession>T1I174</accession>
<dbReference type="VEuPathDB" id="VectorBase:RPRC010044"/>
<dbReference type="InterPro" id="IPR057809">
    <property type="entry name" value="ZCCHC24_C"/>
</dbReference>
<feature type="compositionally biased region" description="Basic and acidic residues" evidence="2">
    <location>
        <begin position="353"/>
        <end position="363"/>
    </location>
</feature>
<feature type="region of interest" description="Disordered" evidence="2">
    <location>
        <begin position="353"/>
        <end position="374"/>
    </location>
</feature>
<dbReference type="SMART" id="SM01328">
    <property type="entry name" value="zf-3CxxC"/>
    <property type="match status" value="1"/>
</dbReference>
<protein>
    <submittedName>
        <fullName evidence="4">Zf-3CxxC domain-containing protein</fullName>
    </submittedName>
</protein>
<sequence length="552" mass="63302">MEKFIGLGLTELTCMCVCAQNKLVAAGWSGYPGPNPSGFTKYHLTALTPLGDAAIGHGLYSVDLDIKERVEANFAENLNPRTWHRRLGHVSQECINKISGMVDGLNLKNERSQFDCETVLQGKRNSSGLYSVDLDIKERVEANFAENLNPRTWHRRLGHVSQECINKLSGMVDGLNLKNERSQFDCETGMQANLNKIISLEDEVKQLYVELRASKVKLLKKIEEASLMTNKYMKGKGELKTDVKPLENHILELNEEKRNLECKLKKIQSELQYNQVSEDKIQTDIITAPNGNSPVKDREITGKNRKERRKKLLQLLAEKEKSERNVEKKEKKLRLADETENIPLETYAKELEQLSETSDREVKEEEEDTVGDEKSATTYQMLKIKGLTPKRKKEVRNPRVRYNLESVNIDLCELTEAINELCLTDKGYKQPPATYLCHLCFSKGHYIKDCPMARPKGEGLTPYQGKKRCFGEYKCPKCKRKWMSGNSWANMGQQCIKCHINVYPHKQRPLEKPDGLDVSDQSKVHPQHLCEKCKQLGFYCRRDHPPLRLTYP</sequence>
<dbReference type="EMBL" id="ACPB03016561">
    <property type="status" value="NOT_ANNOTATED_CDS"/>
    <property type="molecule type" value="Genomic_DNA"/>
</dbReference>
<dbReference type="EnsemblMetazoa" id="RPRC010044-RA">
    <property type="protein sequence ID" value="RPRC010044-PA"/>
    <property type="gene ID" value="RPRC010044"/>
</dbReference>
<evidence type="ECO:0000313" key="4">
    <source>
        <dbReference type="EnsemblMetazoa" id="RPRC010044-PA"/>
    </source>
</evidence>
<keyword evidence="1" id="KW-0175">Coiled coil</keyword>
<dbReference type="AlphaFoldDB" id="T1I174"/>
<dbReference type="HOGENOM" id="CLU_493751_0_0_1"/>
<dbReference type="Pfam" id="PF09368">
    <property type="entry name" value="Sas10"/>
    <property type="match status" value="1"/>
</dbReference>
<evidence type="ECO:0000256" key="1">
    <source>
        <dbReference type="SAM" id="Coils"/>
    </source>
</evidence>
<feature type="domain" description="3CxxC-type" evidence="3">
    <location>
        <begin position="468"/>
        <end position="536"/>
    </location>
</feature>
<feature type="coiled-coil region" evidence="1">
    <location>
        <begin position="243"/>
        <end position="270"/>
    </location>
</feature>
<dbReference type="eggNOG" id="ENOG502QRVW">
    <property type="taxonomic scope" value="Eukaryota"/>
</dbReference>
<evidence type="ECO:0000313" key="5">
    <source>
        <dbReference type="Proteomes" id="UP000015103"/>
    </source>
</evidence>
<dbReference type="Pfam" id="PF23490">
    <property type="entry name" value="ZCCHC24_C"/>
    <property type="match status" value="1"/>
</dbReference>
<organism evidence="4 5">
    <name type="scientific">Rhodnius prolixus</name>
    <name type="common">Triatomid bug</name>
    <dbReference type="NCBI Taxonomy" id="13249"/>
    <lineage>
        <taxon>Eukaryota</taxon>
        <taxon>Metazoa</taxon>
        <taxon>Ecdysozoa</taxon>
        <taxon>Arthropoda</taxon>
        <taxon>Hexapoda</taxon>
        <taxon>Insecta</taxon>
        <taxon>Pterygota</taxon>
        <taxon>Neoptera</taxon>
        <taxon>Paraneoptera</taxon>
        <taxon>Hemiptera</taxon>
        <taxon>Heteroptera</taxon>
        <taxon>Panheteroptera</taxon>
        <taxon>Cimicomorpha</taxon>
        <taxon>Reduviidae</taxon>
        <taxon>Triatominae</taxon>
        <taxon>Rhodnius</taxon>
    </lineage>
</organism>
<dbReference type="InterPro" id="IPR025829">
    <property type="entry name" value="Zn_knuckle_CX2CX3GHX4C"/>
</dbReference>
<dbReference type="Proteomes" id="UP000015103">
    <property type="component" value="Unassembled WGS sequence"/>
</dbReference>
<name>T1I174_RHOPR</name>
<evidence type="ECO:0000259" key="3">
    <source>
        <dbReference type="SMART" id="SM01328"/>
    </source>
</evidence>
<dbReference type="Pfam" id="PF13696">
    <property type="entry name" value="zf-CCHC_2"/>
    <property type="match status" value="1"/>
</dbReference>
<dbReference type="Pfam" id="PF13976">
    <property type="entry name" value="gag_pre-integrs"/>
    <property type="match status" value="2"/>
</dbReference>